<dbReference type="PANTHER" id="PTHR48475:SF2">
    <property type="entry name" value="RIBONUCLEASE H"/>
    <property type="match status" value="1"/>
</dbReference>
<evidence type="ECO:0000313" key="3">
    <source>
        <dbReference type="EMBL" id="KAI5349724.1"/>
    </source>
</evidence>
<feature type="compositionally biased region" description="Basic and acidic residues" evidence="1">
    <location>
        <begin position="120"/>
        <end position="138"/>
    </location>
</feature>
<evidence type="ECO:0000313" key="4">
    <source>
        <dbReference type="Proteomes" id="UP001054821"/>
    </source>
</evidence>
<dbReference type="InterPro" id="IPR041577">
    <property type="entry name" value="RT_RNaseH_2"/>
</dbReference>
<feature type="region of interest" description="Disordered" evidence="1">
    <location>
        <begin position="120"/>
        <end position="168"/>
    </location>
</feature>
<proteinExistence type="predicted"/>
<dbReference type="SUPFAM" id="SSF56672">
    <property type="entry name" value="DNA/RNA polymerases"/>
    <property type="match status" value="2"/>
</dbReference>
<dbReference type="EMBL" id="JAJFAZ020000001">
    <property type="protein sequence ID" value="KAI5349724.1"/>
    <property type="molecule type" value="Genomic_DNA"/>
</dbReference>
<organism evidence="3 4">
    <name type="scientific">Prunus dulcis</name>
    <name type="common">Almond</name>
    <name type="synonym">Amygdalus dulcis</name>
    <dbReference type="NCBI Taxonomy" id="3755"/>
    <lineage>
        <taxon>Eukaryota</taxon>
        <taxon>Viridiplantae</taxon>
        <taxon>Streptophyta</taxon>
        <taxon>Embryophyta</taxon>
        <taxon>Tracheophyta</taxon>
        <taxon>Spermatophyta</taxon>
        <taxon>Magnoliopsida</taxon>
        <taxon>eudicotyledons</taxon>
        <taxon>Gunneridae</taxon>
        <taxon>Pentapetalae</taxon>
        <taxon>rosids</taxon>
        <taxon>fabids</taxon>
        <taxon>Rosales</taxon>
        <taxon>Rosaceae</taxon>
        <taxon>Amygdaloideae</taxon>
        <taxon>Amygdaleae</taxon>
        <taxon>Prunus</taxon>
    </lineage>
</organism>
<sequence length="301" mass="34613">MSGINTEIACHRLNVDPNHPPYQQKQRRFALQRNQIISDEVDRLLEAGFIREVWCPTWVSNVVVMPPPGMNFSHSWTLIRGIIKSQWQLRTRKDGIRHRARLVLLHSDAIRAEERRVDVSKISEQDVQKSDRQNDGGLHRRHSTQEPGKIPTCQAPGRSLQHTEKGPEQREAFEQLKKYLASPLTLTIPKQGQPLYLYMAVTETAVSAVPLREENSIQQPIFYVSKSLIEAEKRYTLAEKLVLALVTAKRKLRQYFEAHTIIVLTTQPIRAVMSKPDLSGRVTKWVIELGAFDIRYQPRTA</sequence>
<dbReference type="InterPro" id="IPR043502">
    <property type="entry name" value="DNA/RNA_pol_sf"/>
</dbReference>
<feature type="domain" description="Reverse transcriptase/retrotransposon-derived protein RNase H-like" evidence="2">
    <location>
        <begin position="167"/>
        <end position="263"/>
    </location>
</feature>
<reference evidence="3 4" key="1">
    <citation type="journal article" date="2022" name="G3 (Bethesda)">
        <title>Whole-genome sequence and methylome profiling of the almond [Prunus dulcis (Mill.) D.A. Webb] cultivar 'Nonpareil'.</title>
        <authorList>
            <person name="D'Amico-Willman K.M."/>
            <person name="Ouma W.Z."/>
            <person name="Meulia T."/>
            <person name="Sideli G.M."/>
            <person name="Gradziel T.M."/>
            <person name="Fresnedo-Ramirez J."/>
        </authorList>
    </citation>
    <scope>NUCLEOTIDE SEQUENCE [LARGE SCALE GENOMIC DNA]</scope>
    <source>
        <strain evidence="3">Clone GOH B32 T37-40</strain>
    </source>
</reference>
<dbReference type="PANTHER" id="PTHR48475">
    <property type="entry name" value="RIBONUCLEASE H"/>
    <property type="match status" value="1"/>
</dbReference>
<dbReference type="Proteomes" id="UP001054821">
    <property type="component" value="Chromosome 1"/>
</dbReference>
<keyword evidence="4" id="KW-1185">Reference proteome</keyword>
<dbReference type="Pfam" id="PF17919">
    <property type="entry name" value="RT_RNaseH_2"/>
    <property type="match status" value="1"/>
</dbReference>
<protein>
    <recommendedName>
        <fullName evidence="2">Reverse transcriptase/retrotransposon-derived protein RNase H-like domain-containing protein</fullName>
    </recommendedName>
</protein>
<name>A0AAD4WUA9_PRUDU</name>
<gene>
    <name evidence="3" type="ORF">L3X38_002613</name>
</gene>
<dbReference type="AlphaFoldDB" id="A0AAD4WUA9"/>
<dbReference type="Gene3D" id="3.10.10.10">
    <property type="entry name" value="HIV Type 1 Reverse Transcriptase, subunit A, domain 1"/>
    <property type="match status" value="1"/>
</dbReference>
<comment type="caution">
    <text evidence="3">The sequence shown here is derived from an EMBL/GenBank/DDBJ whole genome shotgun (WGS) entry which is preliminary data.</text>
</comment>
<evidence type="ECO:0000256" key="1">
    <source>
        <dbReference type="SAM" id="MobiDB-lite"/>
    </source>
</evidence>
<accession>A0AAD4WUA9</accession>
<evidence type="ECO:0000259" key="2">
    <source>
        <dbReference type="Pfam" id="PF17919"/>
    </source>
</evidence>